<dbReference type="InterPro" id="IPR000587">
    <property type="entry name" value="Creatinase_N"/>
</dbReference>
<sequence length="388" mass="42271">MADMTTPVTASPTQEELLLRLSKVRKGMKKAGLDYYLAAHTDNVYYLTNFSYIPFERPFFLIIAADGAQVMILPGLELSHAKDRVIPEVVYKTYYEYPAPPGKGFEDALKEVIPTNAKVGVESSLSLALKDAAPGHATVIDLVDEARVVKSDYEVGRIAYAAQVCDEGLKKIFELSKPEAMELTFFSEATRHMMGKVVMEVPGLNLLVSKFLGAVWPKNLSAQPHSVPGLFDLLEEGGPQVTIVTAQADGYSAELERTFFIGSVPEEAKTPFKVMEEARARAYDLVKPGVRAEDVDRAVLKVLQDAGYGDCILHRTGHGFGITGHEPPWIALGSDAVLEKNMVISIEPGIYIQGLGGFRHSDTVLVTDNGCQSLTDGPVGLEDLILPV</sequence>
<dbReference type="EMBL" id="FQZU01000003">
    <property type="protein sequence ID" value="SHJ01843.1"/>
    <property type="molecule type" value="Genomic_DNA"/>
</dbReference>
<dbReference type="Proteomes" id="UP000183994">
    <property type="component" value="Unassembled WGS sequence"/>
</dbReference>
<evidence type="ECO:0000313" key="3">
    <source>
        <dbReference type="EMBL" id="SHJ01843.1"/>
    </source>
</evidence>
<dbReference type="InterPro" id="IPR036005">
    <property type="entry name" value="Creatinase/aminopeptidase-like"/>
</dbReference>
<accession>A0A1M6FVV7</accession>
<feature type="domain" description="Peptidase M24" evidence="1">
    <location>
        <begin position="158"/>
        <end position="368"/>
    </location>
</feature>
<dbReference type="InterPro" id="IPR050659">
    <property type="entry name" value="Peptidase_M24B"/>
</dbReference>
<dbReference type="AlphaFoldDB" id="A0A1M6FVV7"/>
<dbReference type="SUPFAM" id="SSF53092">
    <property type="entry name" value="Creatinase/prolidase N-terminal domain"/>
    <property type="match status" value="1"/>
</dbReference>
<dbReference type="Gene3D" id="3.40.350.10">
    <property type="entry name" value="Creatinase/prolidase N-terminal domain"/>
    <property type="match status" value="1"/>
</dbReference>
<dbReference type="RefSeq" id="WP_083610770.1">
    <property type="nucleotide sequence ID" value="NZ_FQZU01000003.1"/>
</dbReference>
<dbReference type="InterPro" id="IPR029149">
    <property type="entry name" value="Creatin/AminoP/Spt16_N"/>
</dbReference>
<protein>
    <submittedName>
        <fullName evidence="3">Xaa-Pro dipeptidase</fullName>
    </submittedName>
</protein>
<dbReference type="Gene3D" id="3.90.230.10">
    <property type="entry name" value="Creatinase/methionine aminopeptidase superfamily"/>
    <property type="match status" value="1"/>
</dbReference>
<dbReference type="PANTHER" id="PTHR46112">
    <property type="entry name" value="AMINOPEPTIDASE"/>
    <property type="match status" value="1"/>
</dbReference>
<evidence type="ECO:0000259" key="2">
    <source>
        <dbReference type="Pfam" id="PF01321"/>
    </source>
</evidence>
<dbReference type="InterPro" id="IPR000994">
    <property type="entry name" value="Pept_M24"/>
</dbReference>
<dbReference type="OrthoDB" id="9806388at2"/>
<organism evidence="3 4">
    <name type="scientific">Desulfatibacillum alkenivorans DSM 16219</name>
    <dbReference type="NCBI Taxonomy" id="1121393"/>
    <lineage>
        <taxon>Bacteria</taxon>
        <taxon>Pseudomonadati</taxon>
        <taxon>Thermodesulfobacteriota</taxon>
        <taxon>Desulfobacteria</taxon>
        <taxon>Desulfobacterales</taxon>
        <taxon>Desulfatibacillaceae</taxon>
        <taxon>Desulfatibacillum</taxon>
    </lineage>
</organism>
<evidence type="ECO:0000259" key="1">
    <source>
        <dbReference type="Pfam" id="PF00557"/>
    </source>
</evidence>
<dbReference type="Pfam" id="PF00557">
    <property type="entry name" value="Peptidase_M24"/>
    <property type="match status" value="1"/>
</dbReference>
<feature type="domain" description="Creatinase N-terminal" evidence="2">
    <location>
        <begin position="20"/>
        <end position="134"/>
    </location>
</feature>
<evidence type="ECO:0000313" key="4">
    <source>
        <dbReference type="Proteomes" id="UP000183994"/>
    </source>
</evidence>
<name>A0A1M6FVV7_9BACT</name>
<reference evidence="4" key="1">
    <citation type="submission" date="2016-11" db="EMBL/GenBank/DDBJ databases">
        <authorList>
            <person name="Varghese N."/>
            <person name="Submissions S."/>
        </authorList>
    </citation>
    <scope>NUCLEOTIDE SEQUENCE [LARGE SCALE GENOMIC DNA]</scope>
    <source>
        <strain evidence="4">DSM 16219</strain>
    </source>
</reference>
<dbReference type="PANTHER" id="PTHR46112:SF2">
    <property type="entry name" value="XAA-PRO AMINOPEPTIDASE P-RELATED"/>
    <property type="match status" value="1"/>
</dbReference>
<keyword evidence="4" id="KW-1185">Reference proteome</keyword>
<dbReference type="STRING" id="1121393.SAMN02745216_00926"/>
<gene>
    <name evidence="3" type="ORF">SAMN02745216_00926</name>
</gene>
<proteinExistence type="predicted"/>
<dbReference type="SUPFAM" id="SSF55920">
    <property type="entry name" value="Creatinase/aminopeptidase"/>
    <property type="match status" value="1"/>
</dbReference>
<dbReference type="Pfam" id="PF01321">
    <property type="entry name" value="Creatinase_N"/>
    <property type="match status" value="1"/>
</dbReference>